<dbReference type="AlphaFoldDB" id="A0AAP2DBW5"/>
<name>A0AAP2DBW5_9BACT</name>
<evidence type="ECO:0000313" key="2">
    <source>
        <dbReference type="Proteomes" id="UP001319180"/>
    </source>
</evidence>
<dbReference type="RefSeq" id="WP_254092339.1">
    <property type="nucleotide sequence ID" value="NZ_JAHESC010000035.1"/>
</dbReference>
<sequence>MSSTTKVTQQELLRWKLSDEGERLWSSDTVIDAYLKGKKDGLDDHQKALQSVFAKNFEKSGKSTAKLFAFLSQQEITPISAHLKIDSLFSFEVVVLLNEADFLGEKMPGVYNWCITLQKEEEEESFRICFSFIDVMDGFDFEQLRSDGFRAKFQVPSTV</sequence>
<organism evidence="1 2">
    <name type="scientific">Dawidia soli</name>
    <dbReference type="NCBI Taxonomy" id="2782352"/>
    <lineage>
        <taxon>Bacteria</taxon>
        <taxon>Pseudomonadati</taxon>
        <taxon>Bacteroidota</taxon>
        <taxon>Cytophagia</taxon>
        <taxon>Cytophagales</taxon>
        <taxon>Chryseotaleaceae</taxon>
        <taxon>Dawidia</taxon>
    </lineage>
</organism>
<proteinExistence type="predicted"/>
<accession>A0AAP2DBW5</accession>
<keyword evidence="2" id="KW-1185">Reference proteome</keyword>
<dbReference type="Proteomes" id="UP001319180">
    <property type="component" value="Unassembled WGS sequence"/>
</dbReference>
<reference evidence="1 2" key="1">
    <citation type="submission" date="2021-05" db="EMBL/GenBank/DDBJ databases">
        <title>A Polyphasic approach of four new species of the genus Ohtaekwangia: Ohtaekwangia histidinii sp. nov., Ohtaekwangia cretensis sp. nov., Ohtaekwangia indiensis sp. nov., Ohtaekwangia reichenbachii sp. nov. from diverse environment.</title>
        <authorList>
            <person name="Octaviana S."/>
        </authorList>
    </citation>
    <scope>NUCLEOTIDE SEQUENCE [LARGE SCALE GENOMIC DNA]</scope>
    <source>
        <strain evidence="1 2">PWU37</strain>
    </source>
</reference>
<evidence type="ECO:0000313" key="1">
    <source>
        <dbReference type="EMBL" id="MBT1689114.1"/>
    </source>
</evidence>
<gene>
    <name evidence="1" type="ORF">KK078_21285</name>
</gene>
<dbReference type="EMBL" id="JAHESC010000035">
    <property type="protein sequence ID" value="MBT1689114.1"/>
    <property type="molecule type" value="Genomic_DNA"/>
</dbReference>
<comment type="caution">
    <text evidence="1">The sequence shown here is derived from an EMBL/GenBank/DDBJ whole genome shotgun (WGS) entry which is preliminary data.</text>
</comment>
<protein>
    <submittedName>
        <fullName evidence="1">Uncharacterized protein</fullName>
    </submittedName>
</protein>